<evidence type="ECO:0000313" key="1">
    <source>
        <dbReference type="EMBL" id="MBE9068859.1"/>
    </source>
</evidence>
<comment type="caution">
    <text evidence="1">The sequence shown here is derived from an EMBL/GenBank/DDBJ whole genome shotgun (WGS) entry which is preliminary data.</text>
</comment>
<protein>
    <submittedName>
        <fullName evidence="1">Uncharacterized protein</fullName>
    </submittedName>
</protein>
<sequence>MVTTVNQSAVDSMSLLGPLLPSMSSDAINEMAVALSNLITGNSQAIASNNADIYALQQQVANLPNLQDAERQEVLNLIGAELDSLNIDTSFVIDYRGDIIDAQVFLQMLADQQAAKPTGVEEVTRTDGYVTSAKLTFSDGTEQTVTFTRTVTADVATYLGKIPDGAGGLMDGYEFKLGVQRLDVPGLNLTKSWDGDLISQKMIVSNLSVSFVATTPPDDNTDEVPGTL</sequence>
<proteinExistence type="predicted"/>
<gene>
    <name evidence="1" type="ORF">IQ260_19630</name>
</gene>
<dbReference type="Proteomes" id="UP000615026">
    <property type="component" value="Unassembled WGS sequence"/>
</dbReference>
<dbReference type="AlphaFoldDB" id="A0A929FBB9"/>
<accession>A0A929FBB9</accession>
<organism evidence="1 2">
    <name type="scientific">Leptolyngbya cf. ectocarpi LEGE 11479</name>
    <dbReference type="NCBI Taxonomy" id="1828722"/>
    <lineage>
        <taxon>Bacteria</taxon>
        <taxon>Bacillati</taxon>
        <taxon>Cyanobacteriota</taxon>
        <taxon>Cyanophyceae</taxon>
        <taxon>Leptolyngbyales</taxon>
        <taxon>Leptolyngbyaceae</taxon>
        <taxon>Leptolyngbya group</taxon>
        <taxon>Leptolyngbya</taxon>
    </lineage>
</organism>
<reference evidence="1" key="1">
    <citation type="submission" date="2020-10" db="EMBL/GenBank/DDBJ databases">
        <authorList>
            <person name="Castelo-Branco R."/>
            <person name="Eusebio N."/>
            <person name="Adriana R."/>
            <person name="Vieira A."/>
            <person name="Brugerolle De Fraissinette N."/>
            <person name="Rezende De Castro R."/>
            <person name="Schneider M.P."/>
            <person name="Vasconcelos V."/>
            <person name="Leao P.N."/>
        </authorList>
    </citation>
    <scope>NUCLEOTIDE SEQUENCE</scope>
    <source>
        <strain evidence="1">LEGE 11479</strain>
    </source>
</reference>
<dbReference type="RefSeq" id="WP_193994786.1">
    <property type="nucleotide sequence ID" value="NZ_JADEXP010000208.1"/>
</dbReference>
<keyword evidence="2" id="KW-1185">Reference proteome</keyword>
<dbReference type="EMBL" id="JADEXP010000208">
    <property type="protein sequence ID" value="MBE9068859.1"/>
    <property type="molecule type" value="Genomic_DNA"/>
</dbReference>
<evidence type="ECO:0000313" key="2">
    <source>
        <dbReference type="Proteomes" id="UP000615026"/>
    </source>
</evidence>
<name>A0A929FBB9_LEPEC</name>